<reference evidence="2 3" key="1">
    <citation type="submission" date="2019-04" db="EMBL/GenBank/DDBJ databases">
        <title>Friends and foes A comparative genomics study of 23 Aspergillus species from section Flavi.</title>
        <authorList>
            <consortium name="DOE Joint Genome Institute"/>
            <person name="Kjaerbolling I."/>
            <person name="Vesth T."/>
            <person name="Frisvad J.C."/>
            <person name="Nybo J.L."/>
            <person name="Theobald S."/>
            <person name="Kildgaard S."/>
            <person name="Isbrandt T."/>
            <person name="Kuo A."/>
            <person name="Sato A."/>
            <person name="Lyhne E.K."/>
            <person name="Kogle M.E."/>
            <person name="Wiebenga A."/>
            <person name="Kun R.S."/>
            <person name="Lubbers R.J."/>
            <person name="Makela M.R."/>
            <person name="Barry K."/>
            <person name="Chovatia M."/>
            <person name="Clum A."/>
            <person name="Daum C."/>
            <person name="Haridas S."/>
            <person name="He G."/>
            <person name="LaButti K."/>
            <person name="Lipzen A."/>
            <person name="Mondo S."/>
            <person name="Riley R."/>
            <person name="Salamov A."/>
            <person name="Simmons B.A."/>
            <person name="Magnuson J.K."/>
            <person name="Henrissat B."/>
            <person name="Mortensen U.H."/>
            <person name="Larsen T.O."/>
            <person name="Devries R.P."/>
            <person name="Grigoriev I.V."/>
            <person name="Machida M."/>
            <person name="Baker S.E."/>
            <person name="Andersen M.R."/>
        </authorList>
    </citation>
    <scope>NUCLEOTIDE SEQUENCE [LARGE SCALE GENOMIC DNA]</scope>
    <source>
        <strain evidence="2 3">CBS 151.66</strain>
    </source>
</reference>
<name>A0A5N5XDY0_9EURO</name>
<dbReference type="OrthoDB" id="546434at2759"/>
<gene>
    <name evidence="2" type="ORF">BDV29DRAFT_152290</name>
</gene>
<dbReference type="Proteomes" id="UP000326565">
    <property type="component" value="Unassembled WGS sequence"/>
</dbReference>
<proteinExistence type="predicted"/>
<evidence type="ECO:0000313" key="2">
    <source>
        <dbReference type="EMBL" id="KAB8078901.1"/>
    </source>
</evidence>
<dbReference type="AlphaFoldDB" id="A0A5N5XDY0"/>
<feature type="region of interest" description="Disordered" evidence="1">
    <location>
        <begin position="210"/>
        <end position="242"/>
    </location>
</feature>
<dbReference type="EMBL" id="ML732154">
    <property type="protein sequence ID" value="KAB8078901.1"/>
    <property type="molecule type" value="Genomic_DNA"/>
</dbReference>
<protein>
    <submittedName>
        <fullName evidence="2">Uncharacterized protein</fullName>
    </submittedName>
</protein>
<keyword evidence="3" id="KW-1185">Reference proteome</keyword>
<evidence type="ECO:0000313" key="3">
    <source>
        <dbReference type="Proteomes" id="UP000326565"/>
    </source>
</evidence>
<accession>A0A5N5XDY0</accession>
<organism evidence="2 3">
    <name type="scientific">Aspergillus leporis</name>
    <dbReference type="NCBI Taxonomy" id="41062"/>
    <lineage>
        <taxon>Eukaryota</taxon>
        <taxon>Fungi</taxon>
        <taxon>Dikarya</taxon>
        <taxon>Ascomycota</taxon>
        <taxon>Pezizomycotina</taxon>
        <taxon>Eurotiomycetes</taxon>
        <taxon>Eurotiomycetidae</taxon>
        <taxon>Eurotiales</taxon>
        <taxon>Aspergillaceae</taxon>
        <taxon>Aspergillus</taxon>
        <taxon>Aspergillus subgen. Circumdati</taxon>
    </lineage>
</organism>
<sequence length="263" mass="29521">MKYQHASSGLTCMDNSHDTTFSFYSAQAFKEHLYKEHSGQFDDDDLDNLTAACYQRLPRYSIITECPFCLPGQNSGIDLGNMVNHVTGHLIPLARISPAGHVAGDAESEYLASGKVSRGRPSQSGRRASLAERLQSEFPVEYQGENDTVEGYLLLNEAMPDADEEQCLANEARLRSSTYVDAQQKSAQCEFDTMNSVSSDNIRAAQAHNFGHPLSEPEPEPEPKPKDSGLPDNPFYNNWDSLTHKDRKKARRFIEKEMFTHPW</sequence>
<evidence type="ECO:0000256" key="1">
    <source>
        <dbReference type="SAM" id="MobiDB-lite"/>
    </source>
</evidence>